<keyword evidence="1" id="KW-1133">Transmembrane helix</keyword>
<protein>
    <submittedName>
        <fullName evidence="2">Membrane protein SirB2</fullName>
    </submittedName>
</protein>
<evidence type="ECO:0000313" key="3">
    <source>
        <dbReference type="Proteomes" id="UP000737402"/>
    </source>
</evidence>
<dbReference type="InterPro" id="IPR017259">
    <property type="entry name" value="UCP037672"/>
</dbReference>
<dbReference type="EMBL" id="JAFBED010000005">
    <property type="protein sequence ID" value="MBM7620858.1"/>
    <property type="molecule type" value="Genomic_DNA"/>
</dbReference>
<feature type="transmembrane region" description="Helical" evidence="1">
    <location>
        <begin position="112"/>
        <end position="134"/>
    </location>
</feature>
<gene>
    <name evidence="2" type="ORF">JOC95_002713</name>
</gene>
<proteinExistence type="predicted"/>
<keyword evidence="1" id="KW-0812">Transmembrane</keyword>
<keyword evidence="3" id="KW-1185">Reference proteome</keyword>
<evidence type="ECO:0000256" key="1">
    <source>
        <dbReference type="SAM" id="Phobius"/>
    </source>
</evidence>
<dbReference type="Pfam" id="PF12650">
    <property type="entry name" value="DUF3784"/>
    <property type="match status" value="1"/>
</dbReference>
<comment type="caution">
    <text evidence="2">The sequence shown here is derived from an EMBL/GenBank/DDBJ whole genome shotgun (WGS) entry which is preliminary data.</text>
</comment>
<dbReference type="Proteomes" id="UP000737402">
    <property type="component" value="Unassembled WGS sequence"/>
</dbReference>
<feature type="transmembrane region" description="Helical" evidence="1">
    <location>
        <begin position="58"/>
        <end position="77"/>
    </location>
</feature>
<dbReference type="RefSeq" id="WP_239582886.1">
    <property type="nucleotide sequence ID" value="NZ_JAFBED010000005.1"/>
</dbReference>
<keyword evidence="1" id="KW-0472">Membrane</keyword>
<evidence type="ECO:0000313" key="2">
    <source>
        <dbReference type="EMBL" id="MBM7620858.1"/>
    </source>
</evidence>
<feature type="transmembrane region" description="Helical" evidence="1">
    <location>
        <begin position="83"/>
        <end position="100"/>
    </location>
</feature>
<sequence>MMWTLFFIQLGVALIFLVLGWLILFKKAYGLISNFHSRPDEEKKQLIQNGYPKNTGKMLMMTGLGMLILPPLLFTGFAYALEVQIVFMLVILLGGFIYLSKYEVAAKRKKSYIISSSIFIITIGFVGVLTYIGYQDFQLVQKADTFEVTGVYGDEWRYEDVKRVELLKEMPKVEVRKNGFGMPTMSKGHFIVKGYGSSLLYIHKGKAPYLYVEVGDDQLFINAESKTDTQKWFEQLVQKTELNN</sequence>
<accession>A0ABS2P2A7</accession>
<reference evidence="2 3" key="1">
    <citation type="submission" date="2021-01" db="EMBL/GenBank/DDBJ databases">
        <title>Genomic Encyclopedia of Type Strains, Phase IV (KMG-IV): sequencing the most valuable type-strain genomes for metagenomic binning, comparative biology and taxonomic classification.</title>
        <authorList>
            <person name="Goeker M."/>
        </authorList>
    </citation>
    <scope>NUCLEOTIDE SEQUENCE [LARGE SCALE GENOMIC DNA]</scope>
    <source>
        <strain evidence="2 3">DSM 25879</strain>
    </source>
</reference>
<name>A0ABS2P2A7_9BACI</name>
<feature type="transmembrane region" description="Helical" evidence="1">
    <location>
        <begin position="6"/>
        <end position="25"/>
    </location>
</feature>
<organism evidence="2 3">
    <name type="scientific">Sutcliffiella tianshenii</name>
    <dbReference type="NCBI Taxonomy" id="1463404"/>
    <lineage>
        <taxon>Bacteria</taxon>
        <taxon>Bacillati</taxon>
        <taxon>Bacillota</taxon>
        <taxon>Bacilli</taxon>
        <taxon>Bacillales</taxon>
        <taxon>Bacillaceae</taxon>
        <taxon>Sutcliffiella</taxon>
    </lineage>
</organism>